<feature type="transmembrane region" description="Helical" evidence="1">
    <location>
        <begin position="83"/>
        <end position="103"/>
    </location>
</feature>
<feature type="transmembrane region" description="Helical" evidence="1">
    <location>
        <begin position="177"/>
        <end position="199"/>
    </location>
</feature>
<comment type="caution">
    <text evidence="2">The sequence shown here is derived from an EMBL/GenBank/DDBJ whole genome shotgun (WGS) entry which is preliminary data.</text>
</comment>
<evidence type="ECO:0000313" key="2">
    <source>
        <dbReference type="EMBL" id="MCB2376253.1"/>
    </source>
</evidence>
<dbReference type="RefSeq" id="WP_226182004.1">
    <property type="nucleotide sequence ID" value="NZ_JAJADQ010000001.1"/>
</dbReference>
<feature type="transmembrane region" description="Helical" evidence="1">
    <location>
        <begin position="148"/>
        <end position="165"/>
    </location>
</feature>
<gene>
    <name evidence="2" type="ORF">LGH70_01580</name>
</gene>
<keyword evidence="1" id="KW-0472">Membrane</keyword>
<name>A0ABS8A771_9BACT</name>
<feature type="transmembrane region" description="Helical" evidence="1">
    <location>
        <begin position="219"/>
        <end position="238"/>
    </location>
</feature>
<feature type="transmembrane region" description="Helical" evidence="1">
    <location>
        <begin position="26"/>
        <end position="45"/>
    </location>
</feature>
<feature type="transmembrane region" description="Helical" evidence="1">
    <location>
        <begin position="115"/>
        <end position="136"/>
    </location>
</feature>
<reference evidence="2" key="1">
    <citation type="submission" date="2021-10" db="EMBL/GenBank/DDBJ databases">
        <authorList>
            <person name="Dean J.D."/>
            <person name="Kim M.K."/>
            <person name="Newey C.N."/>
            <person name="Stoker T.S."/>
            <person name="Thompson D.W."/>
            <person name="Grose J.H."/>
        </authorList>
    </citation>
    <scope>NUCLEOTIDE SEQUENCE</scope>
    <source>
        <strain evidence="2">BT635</strain>
    </source>
</reference>
<sequence length="253" mass="27451">MASAGVGVVCFLCCSPHAPCLIENVPAALGLAFGLTTAAAVLLFYRAARNSRFTLGLLLAWLLVQAKLGLSGFYTVTSARPPRLLWALGPALLLIAGLLFTSRGRAYLDALRPDYLTLLHTVRVPVELVLLGLFFYGAVPRLMTFEGRNWDILSGLSAPLVYMLAFRWQRLGSTGLLLWNVLCLGLLFNIVGHAVLAAPSPVQQLAFEQPNVAVLYFPFQWLPSCVVPLVLVAHLAAIRQLLRARRSSASLAV</sequence>
<dbReference type="Proteomes" id="UP001165297">
    <property type="component" value="Unassembled WGS sequence"/>
</dbReference>
<accession>A0ABS8A771</accession>
<dbReference type="EMBL" id="JAJADQ010000001">
    <property type="protein sequence ID" value="MCB2376253.1"/>
    <property type="molecule type" value="Genomic_DNA"/>
</dbReference>
<evidence type="ECO:0008006" key="4">
    <source>
        <dbReference type="Google" id="ProtNLM"/>
    </source>
</evidence>
<proteinExistence type="predicted"/>
<keyword evidence="1" id="KW-0812">Transmembrane</keyword>
<evidence type="ECO:0000313" key="3">
    <source>
        <dbReference type="Proteomes" id="UP001165297"/>
    </source>
</evidence>
<evidence type="ECO:0000256" key="1">
    <source>
        <dbReference type="SAM" id="Phobius"/>
    </source>
</evidence>
<feature type="transmembrane region" description="Helical" evidence="1">
    <location>
        <begin position="57"/>
        <end position="77"/>
    </location>
</feature>
<organism evidence="2 3">
    <name type="scientific">Hymenobacter nitidus</name>
    <dbReference type="NCBI Taxonomy" id="2880929"/>
    <lineage>
        <taxon>Bacteria</taxon>
        <taxon>Pseudomonadati</taxon>
        <taxon>Bacteroidota</taxon>
        <taxon>Cytophagia</taxon>
        <taxon>Cytophagales</taxon>
        <taxon>Hymenobacteraceae</taxon>
        <taxon>Hymenobacter</taxon>
    </lineage>
</organism>
<keyword evidence="1" id="KW-1133">Transmembrane helix</keyword>
<keyword evidence="3" id="KW-1185">Reference proteome</keyword>
<protein>
    <recommendedName>
        <fullName evidence="4">CPBP family intramembrane metalloprotease</fullName>
    </recommendedName>
</protein>